<organism evidence="1 2">
    <name type="scientific">Aquatica leii</name>
    <dbReference type="NCBI Taxonomy" id="1421715"/>
    <lineage>
        <taxon>Eukaryota</taxon>
        <taxon>Metazoa</taxon>
        <taxon>Ecdysozoa</taxon>
        <taxon>Arthropoda</taxon>
        <taxon>Hexapoda</taxon>
        <taxon>Insecta</taxon>
        <taxon>Pterygota</taxon>
        <taxon>Neoptera</taxon>
        <taxon>Endopterygota</taxon>
        <taxon>Coleoptera</taxon>
        <taxon>Polyphaga</taxon>
        <taxon>Elateriformia</taxon>
        <taxon>Elateroidea</taxon>
        <taxon>Lampyridae</taxon>
        <taxon>Luciolinae</taxon>
        <taxon>Aquatica</taxon>
    </lineage>
</organism>
<name>A0AAN7P5C9_9COLE</name>
<gene>
    <name evidence="1" type="ORF">RN001_004444</name>
</gene>
<protein>
    <submittedName>
        <fullName evidence="1">Uncharacterized protein</fullName>
    </submittedName>
</protein>
<dbReference type="EMBL" id="JARPUR010000002">
    <property type="protein sequence ID" value="KAK4881125.1"/>
    <property type="molecule type" value="Genomic_DNA"/>
</dbReference>
<proteinExistence type="predicted"/>
<comment type="caution">
    <text evidence="1">The sequence shown here is derived from an EMBL/GenBank/DDBJ whole genome shotgun (WGS) entry which is preliminary data.</text>
</comment>
<dbReference type="Proteomes" id="UP001353858">
    <property type="component" value="Unassembled WGS sequence"/>
</dbReference>
<accession>A0AAN7P5C9</accession>
<evidence type="ECO:0000313" key="1">
    <source>
        <dbReference type="EMBL" id="KAK4881125.1"/>
    </source>
</evidence>
<evidence type="ECO:0000313" key="2">
    <source>
        <dbReference type="Proteomes" id="UP001353858"/>
    </source>
</evidence>
<keyword evidence="2" id="KW-1185">Reference proteome</keyword>
<dbReference type="AlphaFoldDB" id="A0AAN7P5C9"/>
<sequence>MNFEAINKLFSNQVTAILTADEFKATQRYLIITRYILDFFIDKSIDIEHRVYYLWYATFFLRLWREWIKHHDNFTLGKNWISLNSYICIEVNAHALFSLIKKCKNLENPEIFFQWLYSSQPCERFFRQTRSMTSTYVTQVNFDMLELLQKQHRIQAINDIVSDSEHFIFPREKTAKLGINAIMTSNGIPSIQQLKQTIEKARDQALIDSEDLYLTEISKKCSYQSKKDISQIHEDDLEDVREEMNIFSEVEGLNIKDFKTVINKKNSDNNFLRINVNNKEMVVKKSTLIWFFSSKMRRLSSDRRCPEEVILINVEQYYAVMYQSWYIGRVIEIINDSACKIKFLKSELDQFV</sequence>
<reference evidence="2" key="1">
    <citation type="submission" date="2023-01" db="EMBL/GenBank/DDBJ databases">
        <title>Key to firefly adult light organ development and bioluminescence: homeobox transcription factors regulate luciferase expression and transportation to peroxisome.</title>
        <authorList>
            <person name="Fu X."/>
        </authorList>
    </citation>
    <scope>NUCLEOTIDE SEQUENCE [LARGE SCALE GENOMIC DNA]</scope>
</reference>